<dbReference type="SUPFAM" id="SSF54211">
    <property type="entry name" value="Ribosomal protein S5 domain 2-like"/>
    <property type="match status" value="1"/>
</dbReference>
<dbReference type="InterPro" id="IPR001208">
    <property type="entry name" value="MCM_dom"/>
</dbReference>
<organism evidence="5">
    <name type="scientific">mine drainage metagenome</name>
    <dbReference type="NCBI Taxonomy" id="410659"/>
    <lineage>
        <taxon>unclassified sequences</taxon>
        <taxon>metagenomes</taxon>
        <taxon>ecological metagenomes</taxon>
    </lineage>
</organism>
<comment type="similarity">
    <text evidence="1">Belongs to the Mg-chelatase subunits D/I family. ComM subfamily.</text>
</comment>
<dbReference type="Gene3D" id="3.40.50.300">
    <property type="entry name" value="P-loop containing nucleotide triphosphate hydrolases"/>
    <property type="match status" value="1"/>
</dbReference>
<accession>A0A1J5T2E3</accession>
<feature type="domain" description="AAA+ ATPase" evidence="4">
    <location>
        <begin position="209"/>
        <end position="390"/>
    </location>
</feature>
<dbReference type="InterPro" id="IPR003593">
    <property type="entry name" value="AAA+_ATPase"/>
</dbReference>
<dbReference type="InterPro" id="IPR014721">
    <property type="entry name" value="Ribsml_uS5_D2-typ_fold_subgr"/>
</dbReference>
<dbReference type="GO" id="GO:0003677">
    <property type="term" value="F:DNA binding"/>
    <property type="evidence" value="ECO:0007669"/>
    <property type="project" value="InterPro"/>
</dbReference>
<reference evidence="5" key="1">
    <citation type="submission" date="2016-10" db="EMBL/GenBank/DDBJ databases">
        <title>Sequence of Gallionella enrichment culture.</title>
        <authorList>
            <person name="Poehlein A."/>
            <person name="Muehling M."/>
            <person name="Daniel R."/>
        </authorList>
    </citation>
    <scope>NUCLEOTIDE SEQUENCE</scope>
</reference>
<dbReference type="InterPro" id="IPR025158">
    <property type="entry name" value="Mg_chelat-rel_C"/>
</dbReference>
<evidence type="ECO:0000256" key="1">
    <source>
        <dbReference type="ARBA" id="ARBA00006354"/>
    </source>
</evidence>
<dbReference type="Gene3D" id="3.30.230.10">
    <property type="match status" value="1"/>
</dbReference>
<dbReference type="GO" id="GO:0005524">
    <property type="term" value="F:ATP binding"/>
    <property type="evidence" value="ECO:0007669"/>
    <property type="project" value="UniProtKB-KW"/>
</dbReference>
<dbReference type="SMART" id="SM00382">
    <property type="entry name" value="AAA"/>
    <property type="match status" value="1"/>
</dbReference>
<comment type="caution">
    <text evidence="5">The sequence shown here is derived from an EMBL/GenBank/DDBJ whole genome shotgun (WGS) entry which is preliminary data.</text>
</comment>
<dbReference type="Pfam" id="PF13541">
    <property type="entry name" value="ChlI"/>
    <property type="match status" value="1"/>
</dbReference>
<dbReference type="InterPro" id="IPR004482">
    <property type="entry name" value="Mg_chelat-rel"/>
</dbReference>
<dbReference type="PRINTS" id="PR01657">
    <property type="entry name" value="MCMFAMILY"/>
</dbReference>
<dbReference type="Pfam" id="PF13335">
    <property type="entry name" value="Mg_chelatase_C"/>
    <property type="match status" value="1"/>
</dbReference>
<dbReference type="InterPro" id="IPR027417">
    <property type="entry name" value="P-loop_NTPase"/>
</dbReference>
<sequence length="496" mass="53665">MGLAVLYSRGLAGMDAALVTVEVHLANGLPNFTIVGLPETEVKESKDRVRAALQNCQFEFPARRITVNLAPADLPKESGRFDLPIALGILAASGQIPSDKLAEYEYAGELALTGELRAIRGALAMTYRAANCGRAFILPAVNAAEAALVEDAVVYPAQSLLQVAAHLAGRDALARHIPDTQTAVPHYPDMRDVKGQAQCKRALEIAASGGHSVLMSGPPGTGKSMLAARFPGLLPQMTQQEALESAAMQSLGGMFEVENWKRRPYRSPHHTASAVAMVGGGSNPRPGEISVAMHGVLFLDELPEFDRGVLEVLREPLESGRITISRAARRADFRAQFQLVAAMNPCPCGYLGHYNGKCRCTPDQVSRYRGKISGPLLDRIDIQIEVPAVPQEDLLKQADGEHSAPIQARAEDARQRQLTRQGKPNALLTVTEIDTWCAPDTQGEALLRQAITRLDLSARAYHRILKVARTIADLAGSENILAVHIAEAVQYRRMSF</sequence>
<dbReference type="Pfam" id="PF01078">
    <property type="entry name" value="Mg_chelatase"/>
    <property type="match status" value="1"/>
</dbReference>
<dbReference type="InterPro" id="IPR045006">
    <property type="entry name" value="CHLI-like"/>
</dbReference>
<evidence type="ECO:0000256" key="2">
    <source>
        <dbReference type="ARBA" id="ARBA00022741"/>
    </source>
</evidence>
<evidence type="ECO:0000256" key="3">
    <source>
        <dbReference type="ARBA" id="ARBA00022840"/>
    </source>
</evidence>
<dbReference type="PANTHER" id="PTHR32039:SF7">
    <property type="entry name" value="COMPETENCE PROTEIN COMM"/>
    <property type="match status" value="1"/>
</dbReference>
<dbReference type="PANTHER" id="PTHR32039">
    <property type="entry name" value="MAGNESIUM-CHELATASE SUBUNIT CHLI"/>
    <property type="match status" value="1"/>
</dbReference>
<dbReference type="NCBIfam" id="TIGR00368">
    <property type="entry name" value="YifB family Mg chelatase-like AAA ATPase"/>
    <property type="match status" value="1"/>
</dbReference>
<dbReference type="NCBIfam" id="NF007365">
    <property type="entry name" value="PRK09862.1"/>
    <property type="match status" value="1"/>
</dbReference>
<evidence type="ECO:0000259" key="4">
    <source>
        <dbReference type="SMART" id="SM00382"/>
    </source>
</evidence>
<dbReference type="InterPro" id="IPR000523">
    <property type="entry name" value="Mg_chelatse_chII-like_cat_dom"/>
</dbReference>
<dbReference type="InterPro" id="IPR020568">
    <property type="entry name" value="Ribosomal_Su5_D2-typ_SF"/>
</dbReference>
<gene>
    <name evidence="5" type="primary">comM_3</name>
    <name evidence="5" type="ORF">GALL_77410</name>
</gene>
<dbReference type="AlphaFoldDB" id="A0A1J5T2E3"/>
<protein>
    <submittedName>
        <fullName evidence="5">Competence protein ComM</fullName>
    </submittedName>
</protein>
<keyword evidence="2" id="KW-0547">Nucleotide-binding</keyword>
<evidence type="ECO:0000313" key="5">
    <source>
        <dbReference type="EMBL" id="OIR10429.1"/>
    </source>
</evidence>
<proteinExistence type="inferred from homology"/>
<name>A0A1J5T2E3_9ZZZZ</name>
<keyword evidence="3" id="KW-0067">ATP-binding</keyword>
<dbReference type="EMBL" id="MLJW01000023">
    <property type="protein sequence ID" value="OIR10429.1"/>
    <property type="molecule type" value="Genomic_DNA"/>
</dbReference>
<dbReference type="SUPFAM" id="SSF52540">
    <property type="entry name" value="P-loop containing nucleoside triphosphate hydrolases"/>
    <property type="match status" value="1"/>
</dbReference>